<evidence type="ECO:0000313" key="1">
    <source>
        <dbReference type="EMBL" id="JAP10902.1"/>
    </source>
</evidence>
<reference evidence="1" key="1">
    <citation type="submission" date="2015-12" db="EMBL/GenBank/DDBJ databases">
        <title>Gene expression during late stages of embryo sac development: a critical building block for successful pollen-pistil interactions.</title>
        <authorList>
            <person name="Liu Y."/>
            <person name="Joly V."/>
            <person name="Sabar M."/>
            <person name="Matton D.P."/>
        </authorList>
    </citation>
    <scope>NUCLEOTIDE SEQUENCE</scope>
</reference>
<sequence length="83" mass="9572">MDKVDQILYRYSQILSSYYLKSHWFFPSQRGLRQGGPLSPFLFILVMEGMSNLINTAKAKDCIRGLHNRAGNNLEITHLQMTP</sequence>
<protein>
    <submittedName>
        <fullName evidence="1">Putative ovule protein</fullName>
    </submittedName>
</protein>
<dbReference type="AlphaFoldDB" id="A0A0V0GUE5"/>
<dbReference type="EMBL" id="GEDG01032266">
    <property type="protein sequence ID" value="JAP10902.1"/>
    <property type="molecule type" value="Transcribed_RNA"/>
</dbReference>
<proteinExistence type="predicted"/>
<accession>A0A0V0GUE5</accession>
<organism evidence="1">
    <name type="scientific">Solanum chacoense</name>
    <name type="common">Chaco potato</name>
    <dbReference type="NCBI Taxonomy" id="4108"/>
    <lineage>
        <taxon>Eukaryota</taxon>
        <taxon>Viridiplantae</taxon>
        <taxon>Streptophyta</taxon>
        <taxon>Embryophyta</taxon>
        <taxon>Tracheophyta</taxon>
        <taxon>Spermatophyta</taxon>
        <taxon>Magnoliopsida</taxon>
        <taxon>eudicotyledons</taxon>
        <taxon>Gunneridae</taxon>
        <taxon>Pentapetalae</taxon>
        <taxon>asterids</taxon>
        <taxon>lamiids</taxon>
        <taxon>Solanales</taxon>
        <taxon>Solanaceae</taxon>
        <taxon>Solanoideae</taxon>
        <taxon>Solaneae</taxon>
        <taxon>Solanum</taxon>
    </lineage>
</organism>
<name>A0A0V0GUE5_SOLCH</name>